<dbReference type="PANTHER" id="PTHR42208:SF1">
    <property type="entry name" value="HEAVY METAL TRANSPORTER"/>
    <property type="match status" value="1"/>
</dbReference>
<reference evidence="4" key="1">
    <citation type="submission" date="2017-09" db="EMBL/GenBank/DDBJ databases">
        <title>Depth-based differentiation of microbial function through sediment-hosted aquifers and enrichment of novel symbionts in the deep terrestrial subsurface.</title>
        <authorList>
            <person name="Probst A.J."/>
            <person name="Ladd B."/>
            <person name="Jarett J.K."/>
            <person name="Geller-Mcgrath D.E."/>
            <person name="Sieber C.M.K."/>
            <person name="Emerson J.B."/>
            <person name="Anantharaman K."/>
            <person name="Thomas B.C."/>
            <person name="Malmstrom R."/>
            <person name="Stieglmeier M."/>
            <person name="Klingl A."/>
            <person name="Woyke T."/>
            <person name="Ryan C.M."/>
            <person name="Banfield J.F."/>
        </authorList>
    </citation>
    <scope>NUCLEOTIDE SEQUENCE [LARGE SCALE GENOMIC DNA]</scope>
</reference>
<gene>
    <name evidence="3" type="ORF">COU31_01370</name>
</gene>
<dbReference type="Proteomes" id="UP000231183">
    <property type="component" value="Unassembled WGS sequence"/>
</dbReference>
<name>A0A2M6W4R2_9BACT</name>
<keyword evidence="1" id="KW-0812">Transmembrane</keyword>
<accession>A0A2M6W4R2</accession>
<evidence type="ECO:0000313" key="4">
    <source>
        <dbReference type="Proteomes" id="UP000231183"/>
    </source>
</evidence>
<dbReference type="CDD" id="cd00371">
    <property type="entry name" value="HMA"/>
    <property type="match status" value="1"/>
</dbReference>
<dbReference type="AlphaFoldDB" id="A0A2M6W4R2"/>
<dbReference type="Pfam" id="PF13386">
    <property type="entry name" value="DsbD_2"/>
    <property type="match status" value="1"/>
</dbReference>
<protein>
    <recommendedName>
        <fullName evidence="2">HMA domain-containing protein</fullName>
    </recommendedName>
</protein>
<keyword evidence="1" id="KW-0472">Membrane</keyword>
<dbReference type="PANTHER" id="PTHR42208">
    <property type="entry name" value="HEAVY METAL TRANSPORTER-RELATED"/>
    <property type="match status" value="1"/>
</dbReference>
<dbReference type="GO" id="GO:0046872">
    <property type="term" value="F:metal ion binding"/>
    <property type="evidence" value="ECO:0007669"/>
    <property type="project" value="InterPro"/>
</dbReference>
<feature type="transmembrane region" description="Helical" evidence="1">
    <location>
        <begin position="125"/>
        <end position="147"/>
    </location>
</feature>
<feature type="transmembrane region" description="Helical" evidence="1">
    <location>
        <begin position="250"/>
        <end position="273"/>
    </location>
</feature>
<evidence type="ECO:0000313" key="3">
    <source>
        <dbReference type="EMBL" id="PIT87715.1"/>
    </source>
</evidence>
<dbReference type="InterPro" id="IPR008972">
    <property type="entry name" value="Cupredoxin"/>
</dbReference>
<dbReference type="Gene3D" id="2.60.40.420">
    <property type="entry name" value="Cupredoxins - blue copper proteins"/>
    <property type="match status" value="1"/>
</dbReference>
<dbReference type="Gene3D" id="3.30.70.100">
    <property type="match status" value="1"/>
</dbReference>
<dbReference type="InterPro" id="IPR028096">
    <property type="entry name" value="EfeO_Cupredoxin"/>
</dbReference>
<dbReference type="InterPro" id="IPR006121">
    <property type="entry name" value="HMA_dom"/>
</dbReference>
<dbReference type="InterPro" id="IPR036163">
    <property type="entry name" value="HMA_dom_sf"/>
</dbReference>
<dbReference type="EMBL" id="PFBX01000012">
    <property type="protein sequence ID" value="PIT87715.1"/>
    <property type="molecule type" value="Genomic_DNA"/>
</dbReference>
<feature type="domain" description="HMA" evidence="2">
    <location>
        <begin position="7"/>
        <end position="72"/>
    </location>
</feature>
<comment type="caution">
    <text evidence="3">The sequence shown here is derived from an EMBL/GenBank/DDBJ whole genome shotgun (WGS) entry which is preliminary data.</text>
</comment>
<feature type="transmembrane region" description="Helical" evidence="1">
    <location>
        <begin position="168"/>
        <end position="192"/>
    </location>
</feature>
<feature type="transmembrane region" description="Helical" evidence="1">
    <location>
        <begin position="279"/>
        <end position="302"/>
    </location>
</feature>
<keyword evidence="1" id="KW-1133">Transmembrane helix</keyword>
<dbReference type="SUPFAM" id="SSF55008">
    <property type="entry name" value="HMA, heavy metal-associated domain"/>
    <property type="match status" value="1"/>
</dbReference>
<feature type="transmembrane region" description="Helical" evidence="1">
    <location>
        <begin position="198"/>
        <end position="229"/>
    </location>
</feature>
<dbReference type="Pfam" id="PF00403">
    <property type="entry name" value="HMA"/>
    <property type="match status" value="1"/>
</dbReference>
<dbReference type="PROSITE" id="PS50846">
    <property type="entry name" value="HMA_2"/>
    <property type="match status" value="1"/>
</dbReference>
<proteinExistence type="predicted"/>
<evidence type="ECO:0000259" key="2">
    <source>
        <dbReference type="PROSITE" id="PS50846"/>
    </source>
</evidence>
<dbReference type="InterPro" id="IPR039447">
    <property type="entry name" value="UreH-like_TM_dom"/>
</dbReference>
<organism evidence="3 4">
    <name type="scientific">Candidatus Magasanikbacteria bacterium CG10_big_fil_rev_8_21_14_0_10_40_10</name>
    <dbReference type="NCBI Taxonomy" id="1974648"/>
    <lineage>
        <taxon>Bacteria</taxon>
        <taxon>Candidatus Magasanikiibacteriota</taxon>
    </lineage>
</organism>
<sequence>MPKEQPVSKKIFIAGMTCVSCEMIIGDELKAVDGVIEAKVCHIKKQANIIHEPRIKFEQLKKIIENLGYQASLQPLANIKQKPSRQQWFYSFLIFGVLLVFYKILKTLGLLNWINISGNNYNYGVAVLVGVIASLSSCLAVVGGVVLSFASKYKITGGFYQTSVKPHLLFHIGRLGSFFILGGFLGWLGSWIKLSNAFIGWFTVIVALIMIMLGLNIIGLIPNIGRLGLRLPKSTSKIWTKLKESEHKTAPLLLGAFTFFLPCGFTQSIQLFAISTGSFWSGALIMFLFSLGTLPVLSLIGITTSRFKNKKMVVLQIVVGLLIVLFSIYTFASGLALAGININPASQQKTGSTVKQDNKQIVVMNVDYSGYSPNTFTIKKGVPVKWVINVKQMTGCTNAIIMPALNINKKLQIGENIVEFTPKEKGDLNFSCWMGMVRGKFIVYDNI</sequence>
<feature type="transmembrane region" description="Helical" evidence="1">
    <location>
        <begin position="88"/>
        <end position="105"/>
    </location>
</feature>
<feature type="transmembrane region" description="Helical" evidence="1">
    <location>
        <begin position="314"/>
        <end position="340"/>
    </location>
</feature>
<dbReference type="Pfam" id="PF13473">
    <property type="entry name" value="Cupredoxin_1"/>
    <property type="match status" value="1"/>
</dbReference>
<evidence type="ECO:0000256" key="1">
    <source>
        <dbReference type="SAM" id="Phobius"/>
    </source>
</evidence>
<dbReference type="SUPFAM" id="SSF49503">
    <property type="entry name" value="Cupredoxins"/>
    <property type="match status" value="1"/>
</dbReference>